<comment type="caution">
    <text evidence="2">The sequence shown here is derived from an EMBL/GenBank/DDBJ whole genome shotgun (WGS) entry which is preliminary data.</text>
</comment>
<feature type="compositionally biased region" description="Basic and acidic residues" evidence="1">
    <location>
        <begin position="129"/>
        <end position="144"/>
    </location>
</feature>
<feature type="compositionally biased region" description="Basic residues" evidence="1">
    <location>
        <begin position="84"/>
        <end position="97"/>
    </location>
</feature>
<proteinExistence type="predicted"/>
<protein>
    <submittedName>
        <fullName evidence="2">Uncharacterized protein</fullName>
    </submittedName>
</protein>
<evidence type="ECO:0000313" key="2">
    <source>
        <dbReference type="EMBL" id="KAF3428204.1"/>
    </source>
</evidence>
<dbReference type="Proteomes" id="UP000655588">
    <property type="component" value="Unassembled WGS sequence"/>
</dbReference>
<feature type="compositionally biased region" description="Basic residues" evidence="1">
    <location>
        <begin position="51"/>
        <end position="75"/>
    </location>
</feature>
<gene>
    <name evidence="2" type="ORF">E2986_11506</name>
</gene>
<keyword evidence="3" id="KW-1185">Reference proteome</keyword>
<feature type="region of interest" description="Disordered" evidence="1">
    <location>
        <begin position="125"/>
        <end position="144"/>
    </location>
</feature>
<organism evidence="2 3">
    <name type="scientific">Frieseomelitta varia</name>
    <dbReference type="NCBI Taxonomy" id="561572"/>
    <lineage>
        <taxon>Eukaryota</taxon>
        <taxon>Metazoa</taxon>
        <taxon>Ecdysozoa</taxon>
        <taxon>Arthropoda</taxon>
        <taxon>Hexapoda</taxon>
        <taxon>Insecta</taxon>
        <taxon>Pterygota</taxon>
        <taxon>Neoptera</taxon>
        <taxon>Endopterygota</taxon>
        <taxon>Hymenoptera</taxon>
        <taxon>Apocrita</taxon>
        <taxon>Aculeata</taxon>
        <taxon>Apoidea</taxon>
        <taxon>Anthophila</taxon>
        <taxon>Apidae</taxon>
        <taxon>Frieseomelitta</taxon>
    </lineage>
</organism>
<evidence type="ECO:0000313" key="3">
    <source>
        <dbReference type="Proteomes" id="UP000655588"/>
    </source>
</evidence>
<evidence type="ECO:0000256" key="1">
    <source>
        <dbReference type="SAM" id="MobiDB-lite"/>
    </source>
</evidence>
<dbReference type="EMBL" id="WNWW01000229">
    <property type="protein sequence ID" value="KAF3428204.1"/>
    <property type="molecule type" value="Genomic_DNA"/>
</dbReference>
<name>A0A833W0R7_9HYME</name>
<sequence length="182" mass="22184">MFVQVLQIGKETKMSLRYSPITFAREITTFQSFLKASLLSKSRNSPYCCSRKNKKQRSKKQQKEKKKKKKFHFRRSNATISNEKKRKSNKKIKKKKDKKIITIERLVKYQTNKHTNKEIYKKKKTMKKNTRERVNARRTTERERKSVKETNIEIEPKYFNRVRKELKIDRVFLSLWEEYVEV</sequence>
<feature type="region of interest" description="Disordered" evidence="1">
    <location>
        <begin position="44"/>
        <end position="97"/>
    </location>
</feature>
<dbReference type="AlphaFoldDB" id="A0A833W0R7"/>
<reference evidence="2" key="1">
    <citation type="submission" date="2019-11" db="EMBL/GenBank/DDBJ databases">
        <title>The nuclear and mitochondrial genomes of Frieseomelitta varia - a highly eusocial stingless bee (Meliponini) with a permanently sterile worker caste.</title>
        <authorList>
            <person name="Freitas F.C.P."/>
            <person name="Lourenco A.P."/>
            <person name="Nunes F.M.F."/>
            <person name="Paschoal A.R."/>
            <person name="Abreu F.C.P."/>
            <person name="Barbin F.O."/>
            <person name="Bataglia L."/>
            <person name="Cardoso-Junior C.A.M."/>
            <person name="Cervoni M.S."/>
            <person name="Silva S.R."/>
            <person name="Dalarmi F."/>
            <person name="Del Lama M.A."/>
            <person name="Depintor T.S."/>
            <person name="Ferreira K.M."/>
            <person name="Goria P.S."/>
            <person name="Jaskot M.C."/>
            <person name="Lago D.C."/>
            <person name="Luna-Lucena D."/>
            <person name="Moda L.M."/>
            <person name="Nascimento L."/>
            <person name="Pedrino M."/>
            <person name="Rabico F.O."/>
            <person name="Sanches F.C."/>
            <person name="Santos D.E."/>
            <person name="Santos C.G."/>
            <person name="Vieira J."/>
            <person name="Lopes T.F."/>
            <person name="Barchuk A.R."/>
            <person name="Hartfelder K."/>
            <person name="Simoes Z.L.P."/>
            <person name="Bitondi M.M.G."/>
            <person name="Pinheiro D.G."/>
        </authorList>
    </citation>
    <scope>NUCLEOTIDE SEQUENCE</scope>
    <source>
        <strain evidence="2">USP_RPSP 00005682</strain>
        <tissue evidence="2">Whole individual</tissue>
    </source>
</reference>
<accession>A0A833W0R7</accession>